<reference evidence="7" key="1">
    <citation type="submission" date="2017-02" db="EMBL/GenBank/DDBJ databases">
        <authorList>
            <person name="Varghese N."/>
            <person name="Submissions S."/>
        </authorList>
    </citation>
    <scope>NUCLEOTIDE SEQUENCE [LARGE SCALE GENOMIC DNA]</scope>
    <source>
        <strain evidence="7">SM117</strain>
    </source>
</reference>
<dbReference type="Pfam" id="PF13007">
    <property type="entry name" value="LZ_Tnp_IS66"/>
    <property type="match status" value="1"/>
</dbReference>
<dbReference type="Pfam" id="PF13005">
    <property type="entry name" value="zf-IS66"/>
    <property type="match status" value="1"/>
</dbReference>
<dbReference type="NCBIfam" id="NF033517">
    <property type="entry name" value="transpos_IS66"/>
    <property type="match status" value="1"/>
</dbReference>
<gene>
    <name evidence="6" type="ORF">SAMN06295987_11445</name>
</gene>
<dbReference type="Pfam" id="PF13817">
    <property type="entry name" value="DDE_Tnp_IS66_C"/>
    <property type="match status" value="1"/>
</dbReference>
<dbReference type="InterPro" id="IPR024474">
    <property type="entry name" value="Znf_dom_IS66"/>
</dbReference>
<dbReference type="Pfam" id="PF03050">
    <property type="entry name" value="DDE_Tnp_IS66"/>
    <property type="match status" value="1"/>
</dbReference>
<feature type="coiled-coil region" evidence="1">
    <location>
        <begin position="15"/>
        <end position="89"/>
    </location>
</feature>
<evidence type="ECO:0000259" key="3">
    <source>
        <dbReference type="Pfam" id="PF13005"/>
    </source>
</evidence>
<dbReference type="InterPro" id="IPR024463">
    <property type="entry name" value="Transposase_TnpC_homeodom"/>
</dbReference>
<evidence type="ECO:0000313" key="6">
    <source>
        <dbReference type="EMBL" id="SLK11410.1"/>
    </source>
</evidence>
<dbReference type="STRING" id="428990.SAMN06295987_11445"/>
<dbReference type="EMBL" id="FVZE01000014">
    <property type="protein sequence ID" value="SLK11410.1"/>
    <property type="molecule type" value="Genomic_DNA"/>
</dbReference>
<evidence type="ECO:0000259" key="2">
    <source>
        <dbReference type="Pfam" id="PF03050"/>
    </source>
</evidence>
<name>A0A1U6ITS5_9SPHN</name>
<keyword evidence="7" id="KW-1185">Reference proteome</keyword>
<dbReference type="PANTHER" id="PTHR33678">
    <property type="entry name" value="BLL1576 PROTEIN"/>
    <property type="match status" value="1"/>
</dbReference>
<feature type="domain" description="Transposase IS66 central" evidence="2">
    <location>
        <begin position="193"/>
        <end position="495"/>
    </location>
</feature>
<dbReference type="Proteomes" id="UP000190989">
    <property type="component" value="Unassembled WGS sequence"/>
</dbReference>
<evidence type="ECO:0000313" key="7">
    <source>
        <dbReference type="Proteomes" id="UP000190989"/>
    </source>
</evidence>
<feature type="domain" description="Transposase IS66 C-terminal" evidence="5">
    <location>
        <begin position="502"/>
        <end position="539"/>
    </location>
</feature>
<evidence type="ECO:0000259" key="5">
    <source>
        <dbReference type="Pfam" id="PF13817"/>
    </source>
</evidence>
<dbReference type="InterPro" id="IPR039552">
    <property type="entry name" value="IS66_C"/>
</dbReference>
<feature type="domain" description="Transposase IS66 zinc-finger binding" evidence="3">
    <location>
        <begin position="134"/>
        <end position="179"/>
    </location>
</feature>
<organism evidence="6 7">
    <name type="scientific">Novosphingobium mathurense</name>
    <dbReference type="NCBI Taxonomy" id="428990"/>
    <lineage>
        <taxon>Bacteria</taxon>
        <taxon>Pseudomonadati</taxon>
        <taxon>Pseudomonadota</taxon>
        <taxon>Alphaproteobacteria</taxon>
        <taxon>Sphingomonadales</taxon>
        <taxon>Sphingomonadaceae</taxon>
        <taxon>Novosphingobium</taxon>
    </lineage>
</organism>
<accession>A0A1U6ITS5</accession>
<dbReference type="PANTHER" id="PTHR33678:SF1">
    <property type="entry name" value="BLL1576 PROTEIN"/>
    <property type="match status" value="1"/>
</dbReference>
<evidence type="ECO:0000259" key="4">
    <source>
        <dbReference type="Pfam" id="PF13007"/>
    </source>
</evidence>
<proteinExistence type="predicted"/>
<evidence type="ECO:0000256" key="1">
    <source>
        <dbReference type="SAM" id="Coils"/>
    </source>
</evidence>
<dbReference type="InterPro" id="IPR052344">
    <property type="entry name" value="Transposase-related"/>
</dbReference>
<keyword evidence="1" id="KW-0175">Coiled coil</keyword>
<protein>
    <submittedName>
        <fullName evidence="6">Transposase</fullName>
    </submittedName>
</protein>
<dbReference type="InterPro" id="IPR004291">
    <property type="entry name" value="Transposase_IS66_central"/>
</dbReference>
<sequence>MPLMDTAASPLPDDVEALKALLSAALERADDAEARLANARARESATEAMIAHLKLQIAKLRREQYGASAERSRRLLDQLELQLEDLEADACEDNLAAEVAAARTADVAAFARKRPSRKPFPEHLPRERVVIPAPCSCPACGGARLSKLGEDVTETLEVIPRQWKVIQTVREKFSCRDCEAITQPPAPFHVVPRGWAGPSFLAMLLFEKYGQHQPLNRQAERFAREGVALSTSTLADQVGAAAFALMPLYRRIEAHVLAARRLHGDDTTVPVLAKGKTDTARLWVYVRDDRPFAGSDPPAALFHYSRDRRGEHPRAHLASWAGILQADAYGGYNELYAPGRQPASVIEAGCFAHARRKFFELADVEAAARRKSRGERTGMIYPIALEAVQRLDALFEIERGINGKATEERVAVRQELSEPLMTDLHAWLTAQLAKLSHNHDLAKAINYMLRRWDAFTRFLGDGRICITNNAAERALRCVPLGRKAWLFCGSDRGGQRAAVLYSLIQTARLNDIDPQAWLADVLARIAEHPVNRLDELLPWNWQVRPGVLSQVA</sequence>
<dbReference type="AlphaFoldDB" id="A0A1U6ITS5"/>
<feature type="domain" description="Transposase TnpC homeodomain" evidence="4">
    <location>
        <begin position="52"/>
        <end position="129"/>
    </location>
</feature>